<evidence type="ECO:0000313" key="4">
    <source>
        <dbReference type="Proteomes" id="UP000186406"/>
    </source>
</evidence>
<dbReference type="CDD" id="cd05233">
    <property type="entry name" value="SDR_c"/>
    <property type="match status" value="1"/>
</dbReference>
<reference evidence="3 4" key="1">
    <citation type="submission" date="2016-12" db="EMBL/GenBank/DDBJ databases">
        <authorList>
            <person name="Song W.-J."/>
            <person name="Kurnit D.M."/>
        </authorList>
    </citation>
    <scope>NUCLEOTIDE SEQUENCE [LARGE SCALE GENOMIC DNA]</scope>
    <source>
        <strain evidence="3 4">DSM 19599</strain>
    </source>
</reference>
<dbReference type="GO" id="GO:0016491">
    <property type="term" value="F:oxidoreductase activity"/>
    <property type="evidence" value="ECO:0007669"/>
    <property type="project" value="UniProtKB-KW"/>
</dbReference>
<evidence type="ECO:0000256" key="2">
    <source>
        <dbReference type="ARBA" id="ARBA00023002"/>
    </source>
</evidence>
<dbReference type="PRINTS" id="PR00081">
    <property type="entry name" value="GDHRDH"/>
</dbReference>
<dbReference type="Pfam" id="PF13561">
    <property type="entry name" value="adh_short_C2"/>
    <property type="match status" value="1"/>
</dbReference>
<dbReference type="InterPro" id="IPR051122">
    <property type="entry name" value="SDR_DHRS6-like"/>
</dbReference>
<dbReference type="PRINTS" id="PR00080">
    <property type="entry name" value="SDRFAMILY"/>
</dbReference>
<dbReference type="InterPro" id="IPR036291">
    <property type="entry name" value="NAD(P)-bd_dom_sf"/>
</dbReference>
<dbReference type="InterPro" id="IPR020904">
    <property type="entry name" value="Sc_DH/Rdtase_CS"/>
</dbReference>
<proteinExistence type="inferred from homology"/>
<dbReference type="Gene3D" id="3.40.50.720">
    <property type="entry name" value="NAD(P)-binding Rossmann-like Domain"/>
    <property type="match status" value="1"/>
</dbReference>
<dbReference type="AlphaFoldDB" id="A0A1M7ZRD8"/>
<dbReference type="PANTHER" id="PTHR43477">
    <property type="entry name" value="DIHYDROANTICAPSIN 7-DEHYDROGENASE"/>
    <property type="match status" value="1"/>
</dbReference>
<accession>A0A1M7ZRD8</accession>
<protein>
    <submittedName>
        <fullName evidence="3">NADP-dependent 3-hydroxy acid dehydrogenase YdfG</fullName>
    </submittedName>
</protein>
<evidence type="ECO:0000256" key="1">
    <source>
        <dbReference type="ARBA" id="ARBA00006484"/>
    </source>
</evidence>
<dbReference type="STRING" id="1123029.SAMN02745172_04159"/>
<dbReference type="FunFam" id="3.40.50.720:FF:000084">
    <property type="entry name" value="Short-chain dehydrogenase reductase"/>
    <property type="match status" value="1"/>
</dbReference>
<dbReference type="Proteomes" id="UP000186406">
    <property type="component" value="Unassembled WGS sequence"/>
</dbReference>
<dbReference type="InterPro" id="IPR002347">
    <property type="entry name" value="SDR_fam"/>
</dbReference>
<gene>
    <name evidence="3" type="ORF">SAMN02745172_04159</name>
</gene>
<dbReference type="EMBL" id="FRXO01000014">
    <property type="protein sequence ID" value="SHO67478.1"/>
    <property type="molecule type" value="Genomic_DNA"/>
</dbReference>
<dbReference type="PANTHER" id="PTHR43477:SF1">
    <property type="entry name" value="DIHYDROANTICAPSIN 7-DEHYDROGENASE"/>
    <property type="match status" value="1"/>
</dbReference>
<dbReference type="OrthoDB" id="9789398at2"/>
<evidence type="ECO:0000313" key="3">
    <source>
        <dbReference type="EMBL" id="SHO67478.1"/>
    </source>
</evidence>
<dbReference type="SUPFAM" id="SSF51735">
    <property type="entry name" value="NAD(P)-binding Rossmann-fold domains"/>
    <property type="match status" value="1"/>
</dbReference>
<comment type="similarity">
    <text evidence="1">Belongs to the short-chain dehydrogenases/reductases (SDR) family.</text>
</comment>
<dbReference type="PROSITE" id="PS00061">
    <property type="entry name" value="ADH_SHORT"/>
    <property type="match status" value="1"/>
</dbReference>
<sequence>MADLNGRVTIITGAGSGIGRSLVKAFVEAGARVFAVDMSGERLAETAEAVGAPEALATHVADVSDKGPIEAMLAAAAERFGPVEVICNNAGILDRMMPPDEISDDLWDRVLAVNLTGPFLVTRAALPGMIERGGGIFVNTCSIASFLGGRGGVAYTATKHGILGLTRAVAATYGDKGIRCNGIAPGSVKTNIAAGSEPSAAGWALRQKGLATRPPQADPDDIAPTAVFLASDEARYVNGACLVVDAGWSAY</sequence>
<keyword evidence="4" id="KW-1185">Reference proteome</keyword>
<dbReference type="RefSeq" id="WP_073632319.1">
    <property type="nucleotide sequence ID" value="NZ_FRXO01000014.1"/>
</dbReference>
<keyword evidence="2" id="KW-0560">Oxidoreductase</keyword>
<name>A0A1M7ZRD8_9HYPH</name>
<organism evidence="3 4">
    <name type="scientific">Pseudoxanthobacter soli DSM 19599</name>
    <dbReference type="NCBI Taxonomy" id="1123029"/>
    <lineage>
        <taxon>Bacteria</taxon>
        <taxon>Pseudomonadati</taxon>
        <taxon>Pseudomonadota</taxon>
        <taxon>Alphaproteobacteria</taxon>
        <taxon>Hyphomicrobiales</taxon>
        <taxon>Segnochrobactraceae</taxon>
        <taxon>Pseudoxanthobacter</taxon>
    </lineage>
</organism>